<keyword evidence="6 8" id="KW-0472">Membrane</keyword>
<keyword evidence="4 8" id="KW-1133">Transmembrane helix</keyword>
<evidence type="ECO:0000256" key="1">
    <source>
        <dbReference type="ARBA" id="ARBA00004211"/>
    </source>
</evidence>
<dbReference type="SMART" id="SM00503">
    <property type="entry name" value="SynN"/>
    <property type="match status" value="1"/>
</dbReference>
<dbReference type="GO" id="GO:0051286">
    <property type="term" value="C:cell tip"/>
    <property type="evidence" value="ECO:0007669"/>
    <property type="project" value="EnsemblFungi"/>
</dbReference>
<dbReference type="PANTHER" id="PTHR19957">
    <property type="entry name" value="SYNTAXIN"/>
    <property type="match status" value="1"/>
</dbReference>
<dbReference type="SMART" id="SM00397">
    <property type="entry name" value="t_SNARE"/>
    <property type="match status" value="1"/>
</dbReference>
<organism evidence="10 11">
    <name type="scientific">Nadsonia fulvescens var. elongata DSM 6958</name>
    <dbReference type="NCBI Taxonomy" id="857566"/>
    <lineage>
        <taxon>Eukaryota</taxon>
        <taxon>Fungi</taxon>
        <taxon>Dikarya</taxon>
        <taxon>Ascomycota</taxon>
        <taxon>Saccharomycotina</taxon>
        <taxon>Dipodascomycetes</taxon>
        <taxon>Dipodascales</taxon>
        <taxon>Dipodascales incertae sedis</taxon>
        <taxon>Nadsonia</taxon>
    </lineage>
</organism>
<dbReference type="Pfam" id="PF00804">
    <property type="entry name" value="Syntaxin"/>
    <property type="match status" value="1"/>
</dbReference>
<dbReference type="CDD" id="cd15849">
    <property type="entry name" value="SNARE_Sso1"/>
    <property type="match status" value="1"/>
</dbReference>
<dbReference type="CDD" id="cd00179">
    <property type="entry name" value="SynN"/>
    <property type="match status" value="1"/>
</dbReference>
<feature type="domain" description="T-SNARE coiled-coil homology" evidence="9">
    <location>
        <begin position="220"/>
        <end position="282"/>
    </location>
</feature>
<dbReference type="EMBL" id="KV454407">
    <property type="protein sequence ID" value="ODQ67553.1"/>
    <property type="molecule type" value="Genomic_DNA"/>
</dbReference>
<feature type="compositionally biased region" description="Polar residues" evidence="7">
    <location>
        <begin position="1"/>
        <end position="32"/>
    </location>
</feature>
<evidence type="ECO:0000256" key="3">
    <source>
        <dbReference type="ARBA" id="ARBA00022692"/>
    </source>
</evidence>
<keyword evidence="11" id="KW-1185">Reference proteome</keyword>
<reference evidence="10 11" key="1">
    <citation type="journal article" date="2016" name="Proc. Natl. Acad. Sci. U.S.A.">
        <title>Comparative genomics of biotechnologically important yeasts.</title>
        <authorList>
            <person name="Riley R."/>
            <person name="Haridas S."/>
            <person name="Wolfe K.H."/>
            <person name="Lopes M.R."/>
            <person name="Hittinger C.T."/>
            <person name="Goeker M."/>
            <person name="Salamov A.A."/>
            <person name="Wisecaver J.H."/>
            <person name="Long T.M."/>
            <person name="Calvey C.H."/>
            <person name="Aerts A.L."/>
            <person name="Barry K.W."/>
            <person name="Choi C."/>
            <person name="Clum A."/>
            <person name="Coughlan A.Y."/>
            <person name="Deshpande S."/>
            <person name="Douglass A.P."/>
            <person name="Hanson S.J."/>
            <person name="Klenk H.-P."/>
            <person name="LaButti K.M."/>
            <person name="Lapidus A."/>
            <person name="Lindquist E.A."/>
            <person name="Lipzen A.M."/>
            <person name="Meier-Kolthoff J.P."/>
            <person name="Ohm R.A."/>
            <person name="Otillar R.P."/>
            <person name="Pangilinan J.L."/>
            <person name="Peng Y."/>
            <person name="Rokas A."/>
            <person name="Rosa C.A."/>
            <person name="Scheuner C."/>
            <person name="Sibirny A.A."/>
            <person name="Slot J.C."/>
            <person name="Stielow J.B."/>
            <person name="Sun H."/>
            <person name="Kurtzman C.P."/>
            <person name="Blackwell M."/>
            <person name="Grigoriev I.V."/>
            <person name="Jeffries T.W."/>
        </authorList>
    </citation>
    <scope>NUCLEOTIDE SEQUENCE [LARGE SCALE GENOMIC DNA]</scope>
    <source>
        <strain evidence="10 11">DSM 6958</strain>
    </source>
</reference>
<keyword evidence="3 8" id="KW-0812">Transmembrane</keyword>
<dbReference type="InterPro" id="IPR000727">
    <property type="entry name" value="T_SNARE_dom"/>
</dbReference>
<dbReference type="InterPro" id="IPR010989">
    <property type="entry name" value="SNARE"/>
</dbReference>
<keyword evidence="5" id="KW-0175">Coiled coil</keyword>
<dbReference type="GO" id="GO:0005768">
    <property type="term" value="C:endosome"/>
    <property type="evidence" value="ECO:0007669"/>
    <property type="project" value="EnsemblFungi"/>
</dbReference>
<dbReference type="Proteomes" id="UP000095009">
    <property type="component" value="Unassembled WGS sequence"/>
</dbReference>
<evidence type="ECO:0000256" key="5">
    <source>
        <dbReference type="ARBA" id="ARBA00023054"/>
    </source>
</evidence>
<sequence>MSNNAYNNDSEYSQPNPYANDSNSYELQNNPYVENAYAPPAGPPPNAVAYGNNTQSQVGGDDMIQFFAEIDDIKHNLVQFDENIERVEALHKRSLNEVSEEDEDWTQKQLTSITDETFTLSQSLKTRIKSLEAKSQRDSTKKVQAENVKRQFMDSIQKFQGVEANFRQRYRERAERQYRIVKPEATDFEVKEAIEDSTGTQIFSQALLTSNRRGQARTALSEVQSRHREIQKIEKTMGELAQMFHDMEILVAEQEAPVQHIEEQTQNVQGDIEQGVAHTNKAVKSARALRKKKWWCLGICLLIIIIIVVVVVAWYFTSGPGGK</sequence>
<dbReference type="GO" id="GO:0005484">
    <property type="term" value="F:SNAP receptor activity"/>
    <property type="evidence" value="ECO:0007669"/>
    <property type="project" value="TreeGrafter"/>
</dbReference>
<dbReference type="GO" id="GO:0006887">
    <property type="term" value="P:exocytosis"/>
    <property type="evidence" value="ECO:0007669"/>
    <property type="project" value="TreeGrafter"/>
</dbReference>
<dbReference type="FunFam" id="1.20.58.70:FF:000008">
    <property type="entry name" value="Syntaxin family protein"/>
    <property type="match status" value="1"/>
</dbReference>
<dbReference type="GO" id="GO:0070056">
    <property type="term" value="C:prospore membrane leading edge"/>
    <property type="evidence" value="ECO:0007669"/>
    <property type="project" value="EnsemblFungi"/>
</dbReference>
<protein>
    <submittedName>
        <fullName evidence="10">t-SNARE</fullName>
    </submittedName>
</protein>
<dbReference type="InterPro" id="IPR006011">
    <property type="entry name" value="Syntaxin_N"/>
</dbReference>
<name>A0A1E3PQ29_9ASCO</name>
<dbReference type="GO" id="GO:0044853">
    <property type="term" value="C:plasma membrane raft"/>
    <property type="evidence" value="ECO:0007669"/>
    <property type="project" value="EnsemblFungi"/>
</dbReference>
<dbReference type="OrthoDB" id="10255013at2759"/>
<evidence type="ECO:0000256" key="4">
    <source>
        <dbReference type="ARBA" id="ARBA00022989"/>
    </source>
</evidence>
<dbReference type="Gene3D" id="1.20.58.70">
    <property type="match status" value="1"/>
</dbReference>
<evidence type="ECO:0000256" key="2">
    <source>
        <dbReference type="ARBA" id="ARBA00009063"/>
    </source>
</evidence>
<dbReference type="PANTHER" id="PTHR19957:SF307">
    <property type="entry name" value="PROTEIN SSO1-RELATED"/>
    <property type="match status" value="1"/>
</dbReference>
<evidence type="ECO:0000259" key="9">
    <source>
        <dbReference type="PROSITE" id="PS50192"/>
    </source>
</evidence>
<evidence type="ECO:0000313" key="10">
    <source>
        <dbReference type="EMBL" id="ODQ67553.1"/>
    </source>
</evidence>
<dbReference type="SUPFAM" id="SSF47661">
    <property type="entry name" value="t-snare proteins"/>
    <property type="match status" value="1"/>
</dbReference>
<evidence type="ECO:0000256" key="8">
    <source>
        <dbReference type="SAM" id="Phobius"/>
    </source>
</evidence>
<dbReference type="STRING" id="857566.A0A1E3PQ29"/>
<dbReference type="GO" id="GO:0070057">
    <property type="term" value="C:prospore membrane spindle pole body attachment site"/>
    <property type="evidence" value="ECO:0007669"/>
    <property type="project" value="EnsemblFungi"/>
</dbReference>
<evidence type="ECO:0000256" key="6">
    <source>
        <dbReference type="ARBA" id="ARBA00023136"/>
    </source>
</evidence>
<accession>A0A1E3PQ29</accession>
<dbReference type="GO" id="GO:0006906">
    <property type="term" value="P:vesicle fusion"/>
    <property type="evidence" value="ECO:0007669"/>
    <property type="project" value="TreeGrafter"/>
</dbReference>
<dbReference type="GO" id="GO:0006886">
    <property type="term" value="P:intracellular protein transport"/>
    <property type="evidence" value="ECO:0007669"/>
    <property type="project" value="TreeGrafter"/>
</dbReference>
<evidence type="ECO:0000256" key="7">
    <source>
        <dbReference type="SAM" id="MobiDB-lite"/>
    </source>
</evidence>
<dbReference type="GO" id="GO:0000149">
    <property type="term" value="F:SNARE binding"/>
    <property type="evidence" value="ECO:0007669"/>
    <property type="project" value="TreeGrafter"/>
</dbReference>
<proteinExistence type="inferred from homology"/>
<dbReference type="GO" id="GO:0048278">
    <property type="term" value="P:vesicle docking"/>
    <property type="evidence" value="ECO:0007669"/>
    <property type="project" value="TreeGrafter"/>
</dbReference>
<dbReference type="Pfam" id="PF05739">
    <property type="entry name" value="SNARE"/>
    <property type="match status" value="1"/>
</dbReference>
<dbReference type="AlphaFoldDB" id="A0A1E3PQ29"/>
<evidence type="ECO:0000313" key="11">
    <source>
        <dbReference type="Proteomes" id="UP000095009"/>
    </source>
</evidence>
<feature type="region of interest" description="Disordered" evidence="7">
    <location>
        <begin position="1"/>
        <end position="54"/>
    </location>
</feature>
<dbReference type="InterPro" id="IPR045242">
    <property type="entry name" value="Syntaxin"/>
</dbReference>
<dbReference type="GO" id="GO:0031201">
    <property type="term" value="C:SNARE complex"/>
    <property type="evidence" value="ECO:0007669"/>
    <property type="project" value="TreeGrafter"/>
</dbReference>
<dbReference type="GO" id="GO:0032120">
    <property type="term" value="P:ascospore-type prospore membrane formation"/>
    <property type="evidence" value="ECO:0007669"/>
    <property type="project" value="EnsemblFungi"/>
</dbReference>
<feature type="transmembrane region" description="Helical" evidence="8">
    <location>
        <begin position="294"/>
        <end position="316"/>
    </location>
</feature>
<comment type="subcellular location">
    <subcellularLocation>
        <location evidence="1">Membrane</location>
        <topology evidence="1">Single-pass type IV membrane protein</topology>
    </subcellularLocation>
</comment>
<dbReference type="GO" id="GO:0032153">
    <property type="term" value="C:cell division site"/>
    <property type="evidence" value="ECO:0007669"/>
    <property type="project" value="EnsemblFungi"/>
</dbReference>
<gene>
    <name evidence="10" type="ORF">NADFUDRAFT_82001</name>
</gene>
<dbReference type="PROSITE" id="PS50192">
    <property type="entry name" value="T_SNARE"/>
    <property type="match status" value="1"/>
</dbReference>
<comment type="similarity">
    <text evidence="2">Belongs to the syntaxin family.</text>
</comment>